<accession>A0A6A6AHQ6</accession>
<dbReference type="InterPro" id="IPR011333">
    <property type="entry name" value="SKP1/BTB/POZ_sf"/>
</dbReference>
<dbReference type="CDD" id="cd18186">
    <property type="entry name" value="BTB_POZ_ZBTB_KLHL-like"/>
    <property type="match status" value="1"/>
</dbReference>
<name>A0A6A6AHQ6_9PLEO</name>
<organism evidence="2 3">
    <name type="scientific">Dothidotthia symphoricarpi CBS 119687</name>
    <dbReference type="NCBI Taxonomy" id="1392245"/>
    <lineage>
        <taxon>Eukaryota</taxon>
        <taxon>Fungi</taxon>
        <taxon>Dikarya</taxon>
        <taxon>Ascomycota</taxon>
        <taxon>Pezizomycotina</taxon>
        <taxon>Dothideomycetes</taxon>
        <taxon>Pleosporomycetidae</taxon>
        <taxon>Pleosporales</taxon>
        <taxon>Dothidotthiaceae</taxon>
        <taxon>Dothidotthia</taxon>
    </lineage>
</organism>
<dbReference type="Pfam" id="PF00651">
    <property type="entry name" value="BTB"/>
    <property type="match status" value="1"/>
</dbReference>
<dbReference type="Proteomes" id="UP000799771">
    <property type="component" value="Unassembled WGS sequence"/>
</dbReference>
<sequence length="217" mass="24485">MADTQPYPTLSFGVIVVIVGEEPKQQKFHIHESLAIERSAFFRKILKDPGKEATEHTIPLPEDDPDIFARYVKILYAGHANLTHASDAEAYTVLGATFVLAEKLQDVKAKNEVIKAIHKVQAAEKNLGAYLQMVSTIYCGTPKASLARCYVMHHLSERRFYGWTILALQEALTELENMSAELVRDLVSYLITTTKSPYSYGHDFEKYLEDENMADTN</sequence>
<dbReference type="GeneID" id="54411902"/>
<evidence type="ECO:0000313" key="3">
    <source>
        <dbReference type="Proteomes" id="UP000799771"/>
    </source>
</evidence>
<dbReference type="PANTHER" id="PTHR47843">
    <property type="entry name" value="BTB DOMAIN-CONTAINING PROTEIN-RELATED"/>
    <property type="match status" value="1"/>
</dbReference>
<feature type="domain" description="BTB" evidence="1">
    <location>
        <begin position="13"/>
        <end position="84"/>
    </location>
</feature>
<protein>
    <recommendedName>
        <fullName evidence="1">BTB domain-containing protein</fullName>
    </recommendedName>
</protein>
<keyword evidence="3" id="KW-1185">Reference proteome</keyword>
<dbReference type="Gene3D" id="3.30.710.10">
    <property type="entry name" value="Potassium Channel Kv1.1, Chain A"/>
    <property type="match status" value="1"/>
</dbReference>
<dbReference type="OrthoDB" id="1022638at2759"/>
<dbReference type="PANTHER" id="PTHR47843:SF2">
    <property type="entry name" value="BTB DOMAIN-CONTAINING PROTEIN"/>
    <property type="match status" value="1"/>
</dbReference>
<evidence type="ECO:0000313" key="2">
    <source>
        <dbReference type="EMBL" id="KAF2129961.1"/>
    </source>
</evidence>
<dbReference type="InterPro" id="IPR000210">
    <property type="entry name" value="BTB/POZ_dom"/>
</dbReference>
<reference evidence="2" key="1">
    <citation type="journal article" date="2020" name="Stud. Mycol.">
        <title>101 Dothideomycetes genomes: a test case for predicting lifestyles and emergence of pathogens.</title>
        <authorList>
            <person name="Haridas S."/>
            <person name="Albert R."/>
            <person name="Binder M."/>
            <person name="Bloem J."/>
            <person name="Labutti K."/>
            <person name="Salamov A."/>
            <person name="Andreopoulos B."/>
            <person name="Baker S."/>
            <person name="Barry K."/>
            <person name="Bills G."/>
            <person name="Bluhm B."/>
            <person name="Cannon C."/>
            <person name="Castanera R."/>
            <person name="Culley D."/>
            <person name="Daum C."/>
            <person name="Ezra D."/>
            <person name="Gonzalez J."/>
            <person name="Henrissat B."/>
            <person name="Kuo A."/>
            <person name="Liang C."/>
            <person name="Lipzen A."/>
            <person name="Lutzoni F."/>
            <person name="Magnuson J."/>
            <person name="Mondo S."/>
            <person name="Nolan M."/>
            <person name="Ohm R."/>
            <person name="Pangilinan J."/>
            <person name="Park H.-J."/>
            <person name="Ramirez L."/>
            <person name="Alfaro M."/>
            <person name="Sun H."/>
            <person name="Tritt A."/>
            <person name="Yoshinaga Y."/>
            <person name="Zwiers L.-H."/>
            <person name="Turgeon B."/>
            <person name="Goodwin S."/>
            <person name="Spatafora J."/>
            <person name="Crous P."/>
            <person name="Grigoriev I."/>
        </authorList>
    </citation>
    <scope>NUCLEOTIDE SEQUENCE</scope>
    <source>
        <strain evidence="2">CBS 119687</strain>
    </source>
</reference>
<dbReference type="SUPFAM" id="SSF54695">
    <property type="entry name" value="POZ domain"/>
    <property type="match status" value="1"/>
</dbReference>
<dbReference type="AlphaFoldDB" id="A0A6A6AHQ6"/>
<gene>
    <name evidence="2" type="ORF">P153DRAFT_396300</name>
</gene>
<evidence type="ECO:0000259" key="1">
    <source>
        <dbReference type="PROSITE" id="PS50097"/>
    </source>
</evidence>
<proteinExistence type="predicted"/>
<dbReference type="PROSITE" id="PS50097">
    <property type="entry name" value="BTB"/>
    <property type="match status" value="1"/>
</dbReference>
<dbReference type="EMBL" id="ML977505">
    <property type="protein sequence ID" value="KAF2129961.1"/>
    <property type="molecule type" value="Genomic_DNA"/>
</dbReference>
<dbReference type="RefSeq" id="XP_033524348.1">
    <property type="nucleotide sequence ID" value="XM_033671470.1"/>
</dbReference>